<organism evidence="3 4">
    <name type="scientific">Lysinibacillus irui</name>
    <dbReference type="NCBI Taxonomy" id="2998077"/>
    <lineage>
        <taxon>Bacteria</taxon>
        <taxon>Bacillati</taxon>
        <taxon>Bacillota</taxon>
        <taxon>Bacilli</taxon>
        <taxon>Bacillales</taxon>
        <taxon>Bacillaceae</taxon>
        <taxon>Lysinibacillus</taxon>
    </lineage>
</organism>
<protein>
    <submittedName>
        <fullName evidence="3">Uncharacterized protein</fullName>
    </submittedName>
</protein>
<keyword evidence="1" id="KW-0472">Membrane</keyword>
<proteinExistence type="predicted"/>
<feature type="transmembrane region" description="Helical" evidence="1">
    <location>
        <begin position="32"/>
        <end position="52"/>
    </location>
</feature>
<evidence type="ECO:0000313" key="2">
    <source>
        <dbReference type="EMBL" id="MEA0975784.1"/>
    </source>
</evidence>
<sequence length="59" mass="6731">MKYTIMLYIAICMMQIIILANITIAKGAYNGLAMWLCTTVFVFASTMFGLSWQRKSTKK</sequence>
<evidence type="ECO:0000313" key="4">
    <source>
        <dbReference type="Proteomes" id="UP001219585"/>
    </source>
</evidence>
<dbReference type="RefSeq" id="WP_274797130.1">
    <property type="nucleotide sequence ID" value="NZ_CP113527.1"/>
</dbReference>
<evidence type="ECO:0000256" key="1">
    <source>
        <dbReference type="SAM" id="Phobius"/>
    </source>
</evidence>
<dbReference type="EMBL" id="JAXUIA010000002">
    <property type="protein sequence ID" value="MEA0975784.1"/>
    <property type="molecule type" value="Genomic_DNA"/>
</dbReference>
<dbReference type="KEGG" id="liu:OU989_10665"/>
<dbReference type="Proteomes" id="UP001289615">
    <property type="component" value="Unassembled WGS sequence"/>
</dbReference>
<evidence type="ECO:0000313" key="5">
    <source>
        <dbReference type="Proteomes" id="UP001289615"/>
    </source>
</evidence>
<evidence type="ECO:0000313" key="3">
    <source>
        <dbReference type="EMBL" id="WDV08903.1"/>
    </source>
</evidence>
<reference evidence="3" key="1">
    <citation type="submission" date="2022-11" db="EMBL/GenBank/DDBJ databases">
        <title>Lysinibacillus irui.</title>
        <authorList>
            <person name="Akintayo S.O."/>
        </authorList>
    </citation>
    <scope>NUCLEOTIDE SEQUENCE</scope>
    <source>
        <strain evidence="3">IRB4-01</strain>
    </source>
</reference>
<feature type="transmembrane region" description="Helical" evidence="1">
    <location>
        <begin position="7"/>
        <end position="26"/>
    </location>
</feature>
<dbReference type="Proteomes" id="UP001219585">
    <property type="component" value="Chromosome"/>
</dbReference>
<dbReference type="AlphaFoldDB" id="A0AAJ5RPA4"/>
<reference evidence="2 5" key="2">
    <citation type="submission" date="2023-12" db="EMBL/GenBank/DDBJ databases">
        <title>Genome comparison identifies genes involved in endophytic behavior of Lysinibacillus irui and provides insights into its role as a plant-growth promoting bacterium.</title>
        <authorList>
            <person name="Hilario S."/>
            <person name="Matos I."/>
            <person name="Goncalves M.F.M."/>
            <person name="Pardo C.A."/>
            <person name="Santos M.J."/>
        </authorList>
    </citation>
    <scope>NUCLEOTIDE SEQUENCE [LARGE SCALE GENOMIC DNA]</scope>
    <source>
        <strain evidence="2 5">B3</strain>
    </source>
</reference>
<gene>
    <name evidence="3" type="ORF">OU989_10665</name>
    <name evidence="2" type="ORF">U6C28_05685</name>
</gene>
<dbReference type="EMBL" id="CP113527">
    <property type="protein sequence ID" value="WDV08903.1"/>
    <property type="molecule type" value="Genomic_DNA"/>
</dbReference>
<keyword evidence="1" id="KW-1133">Transmembrane helix</keyword>
<accession>A0AAJ5RPA4</accession>
<keyword evidence="1" id="KW-0812">Transmembrane</keyword>
<keyword evidence="5" id="KW-1185">Reference proteome</keyword>
<name>A0AAJ5RPA4_9BACI</name>